<feature type="transmembrane region" description="Helical" evidence="6">
    <location>
        <begin position="47"/>
        <end position="66"/>
    </location>
</feature>
<feature type="transmembrane region" description="Helical" evidence="6">
    <location>
        <begin position="129"/>
        <end position="150"/>
    </location>
</feature>
<dbReference type="AlphaFoldDB" id="A0A2S1QW52"/>
<gene>
    <name evidence="7" type="ORF">HYN59_05545</name>
</gene>
<evidence type="ECO:0000256" key="4">
    <source>
        <dbReference type="ARBA" id="ARBA00022989"/>
    </source>
</evidence>
<feature type="transmembrane region" description="Helical" evidence="6">
    <location>
        <begin position="162"/>
        <end position="182"/>
    </location>
</feature>
<dbReference type="OrthoDB" id="9812094at2"/>
<evidence type="ECO:0000256" key="5">
    <source>
        <dbReference type="ARBA" id="ARBA00023136"/>
    </source>
</evidence>
<dbReference type="KEGG" id="falb:HYN59_05545"/>
<evidence type="ECO:0000256" key="6">
    <source>
        <dbReference type="SAM" id="Phobius"/>
    </source>
</evidence>
<dbReference type="PANTHER" id="PTHR39087:SF2">
    <property type="entry name" value="UPF0104 MEMBRANE PROTEIN MJ1595"/>
    <property type="match status" value="1"/>
</dbReference>
<accession>A0A2S1QW52</accession>
<feature type="transmembrane region" description="Helical" evidence="6">
    <location>
        <begin position="214"/>
        <end position="236"/>
    </location>
</feature>
<feature type="transmembrane region" description="Helical" evidence="6">
    <location>
        <begin position="6"/>
        <end position="26"/>
    </location>
</feature>
<proteinExistence type="predicted"/>
<name>A0A2S1QW52_9FLAO</name>
<comment type="subcellular location">
    <subcellularLocation>
        <location evidence="1">Cell membrane</location>
        <topology evidence="1">Multi-pass membrane protein</topology>
    </subcellularLocation>
</comment>
<evidence type="ECO:0000313" key="8">
    <source>
        <dbReference type="Proteomes" id="UP000244929"/>
    </source>
</evidence>
<keyword evidence="3 6" id="KW-0812">Transmembrane</keyword>
<evidence type="ECO:0000256" key="1">
    <source>
        <dbReference type="ARBA" id="ARBA00004651"/>
    </source>
</evidence>
<dbReference type="PANTHER" id="PTHR39087">
    <property type="entry name" value="UPF0104 MEMBRANE PROTEIN MJ1595"/>
    <property type="match status" value="1"/>
</dbReference>
<keyword evidence="5 6" id="KW-0472">Membrane</keyword>
<reference evidence="7 8" key="1">
    <citation type="submission" date="2018-04" db="EMBL/GenBank/DDBJ databases">
        <title>Genome sequencing of Flavobacterium sp. HYN0059.</title>
        <authorList>
            <person name="Yi H."/>
            <person name="Baek C."/>
        </authorList>
    </citation>
    <scope>NUCLEOTIDE SEQUENCE [LARGE SCALE GENOMIC DNA]</scope>
    <source>
        <strain evidence="7 8">HYN0059</strain>
    </source>
</reference>
<dbReference type="Pfam" id="PF03706">
    <property type="entry name" value="LPG_synthase_TM"/>
    <property type="match status" value="1"/>
</dbReference>
<feature type="transmembrane region" description="Helical" evidence="6">
    <location>
        <begin position="300"/>
        <end position="316"/>
    </location>
</feature>
<evidence type="ECO:0000256" key="2">
    <source>
        <dbReference type="ARBA" id="ARBA00022475"/>
    </source>
</evidence>
<keyword evidence="4 6" id="KW-1133">Transmembrane helix</keyword>
<feature type="transmembrane region" description="Helical" evidence="6">
    <location>
        <begin position="242"/>
        <end position="263"/>
    </location>
</feature>
<dbReference type="EMBL" id="CP029186">
    <property type="protein sequence ID" value="AWH84613.1"/>
    <property type="molecule type" value="Genomic_DNA"/>
</dbReference>
<dbReference type="Proteomes" id="UP000244929">
    <property type="component" value="Chromosome"/>
</dbReference>
<keyword evidence="2" id="KW-1003">Cell membrane</keyword>
<evidence type="ECO:0000256" key="3">
    <source>
        <dbReference type="ARBA" id="ARBA00022692"/>
    </source>
</evidence>
<feature type="transmembrane region" description="Helical" evidence="6">
    <location>
        <begin position="275"/>
        <end position="294"/>
    </location>
</feature>
<sequence>MNKKLSKFLSITLPLLLGVFLIIYMYRHATAKELADLKNSLRTADYTYVYISLFVGLTGFWARAYRWKYTLAHLGYEVPFGVKFGAVCITYIMNMFIPRSGEVSRAVALNKYAGVPFDKAFGTIIAERIIDLILLVIVVALTAALQFDALKAYLDDIPFQQLLFYGTVAGILFIGSVLFFMYSKLGWVQKLKLKISGLTEGVLSAFKMPNKWPFLLLSLYIWFSYVLMFYVTIYALPETSGLDFGTVVTAFVIGSIVITFTNGGTGFFPFAISNILYVYGVPKSAGAAFGWIVWTSQTGQILFLGILSFLLLPILYRNK</sequence>
<dbReference type="InterPro" id="IPR022791">
    <property type="entry name" value="L-PG_synthase/AglD"/>
</dbReference>
<organism evidence="7 8">
    <name type="scientific">Flavobacterium album</name>
    <dbReference type="NCBI Taxonomy" id="2175091"/>
    <lineage>
        <taxon>Bacteria</taxon>
        <taxon>Pseudomonadati</taxon>
        <taxon>Bacteroidota</taxon>
        <taxon>Flavobacteriia</taxon>
        <taxon>Flavobacteriales</taxon>
        <taxon>Flavobacteriaceae</taxon>
        <taxon>Flavobacterium</taxon>
    </lineage>
</organism>
<keyword evidence="8" id="KW-1185">Reference proteome</keyword>
<protein>
    <submittedName>
        <fullName evidence="7">TIGR00374 family protein</fullName>
    </submittedName>
</protein>
<dbReference type="NCBIfam" id="TIGR00374">
    <property type="entry name" value="flippase-like domain"/>
    <property type="match status" value="1"/>
</dbReference>
<dbReference type="GO" id="GO:0005886">
    <property type="term" value="C:plasma membrane"/>
    <property type="evidence" value="ECO:0007669"/>
    <property type="project" value="UniProtKB-SubCell"/>
</dbReference>
<evidence type="ECO:0000313" key="7">
    <source>
        <dbReference type="EMBL" id="AWH84613.1"/>
    </source>
</evidence>